<dbReference type="SUPFAM" id="SSF75420">
    <property type="entry name" value="YhbC-like, N-terminal domain"/>
    <property type="match status" value="1"/>
</dbReference>
<comment type="function">
    <text evidence="3">Required for maturation of 30S ribosomal subunits.</text>
</comment>
<reference evidence="7" key="1">
    <citation type="submission" date="2016-02" db="EMBL/GenBank/DDBJ databases">
        <authorList>
            <person name="Holder M.E."/>
            <person name="Ajami N.J."/>
            <person name="Petrosino J.F."/>
        </authorList>
    </citation>
    <scope>NUCLEOTIDE SEQUENCE [LARGE SCALE GENOMIC DNA]</scope>
    <source>
        <strain evidence="7">DSM 12838</strain>
    </source>
</reference>
<dbReference type="Pfam" id="PF17384">
    <property type="entry name" value="DUF150_C"/>
    <property type="match status" value="1"/>
</dbReference>
<keyword evidence="7" id="KW-1185">Reference proteome</keyword>
<name>A0A0X8JQK7_9BACT</name>
<dbReference type="OrthoDB" id="9805006at2"/>
<evidence type="ECO:0000313" key="6">
    <source>
        <dbReference type="EMBL" id="AMD93105.1"/>
    </source>
</evidence>
<evidence type="ECO:0000256" key="2">
    <source>
        <dbReference type="ARBA" id="ARBA00022517"/>
    </source>
</evidence>
<dbReference type="AlphaFoldDB" id="A0A0X8JQK7"/>
<dbReference type="STRING" id="888061.AXF15_08355"/>
<dbReference type="Gene3D" id="2.30.30.180">
    <property type="entry name" value="Ribosome maturation factor RimP, C-terminal domain"/>
    <property type="match status" value="1"/>
</dbReference>
<dbReference type="GO" id="GO:0005829">
    <property type="term" value="C:cytosol"/>
    <property type="evidence" value="ECO:0007669"/>
    <property type="project" value="TreeGrafter"/>
</dbReference>
<comment type="similarity">
    <text evidence="3">Belongs to the RimP family.</text>
</comment>
<dbReference type="SUPFAM" id="SSF74942">
    <property type="entry name" value="YhbC-like, C-terminal domain"/>
    <property type="match status" value="1"/>
</dbReference>
<dbReference type="Pfam" id="PF02576">
    <property type="entry name" value="RimP_N"/>
    <property type="match status" value="1"/>
</dbReference>
<dbReference type="PANTHER" id="PTHR33867">
    <property type="entry name" value="RIBOSOME MATURATION FACTOR RIMP"/>
    <property type="match status" value="1"/>
</dbReference>
<dbReference type="InterPro" id="IPR028989">
    <property type="entry name" value="RimP_N"/>
</dbReference>
<evidence type="ECO:0000259" key="4">
    <source>
        <dbReference type="Pfam" id="PF02576"/>
    </source>
</evidence>
<dbReference type="PANTHER" id="PTHR33867:SF1">
    <property type="entry name" value="RIBOSOME MATURATION FACTOR RIMP"/>
    <property type="match status" value="1"/>
</dbReference>
<proteinExistence type="inferred from homology"/>
<feature type="domain" description="Ribosome maturation factor RimP N-terminal" evidence="4">
    <location>
        <begin position="13"/>
        <end position="87"/>
    </location>
</feature>
<accession>A0A0X8JQK7</accession>
<dbReference type="Proteomes" id="UP000063964">
    <property type="component" value="Chromosome"/>
</dbReference>
<dbReference type="InterPro" id="IPR036847">
    <property type="entry name" value="RimP_C_sf"/>
</dbReference>
<gene>
    <name evidence="3" type="primary">rimP</name>
    <name evidence="6" type="ORF">AXF15_08355</name>
</gene>
<evidence type="ECO:0000313" key="7">
    <source>
        <dbReference type="Proteomes" id="UP000063964"/>
    </source>
</evidence>
<dbReference type="InterPro" id="IPR028998">
    <property type="entry name" value="RimP_C"/>
</dbReference>
<dbReference type="GO" id="GO:0006412">
    <property type="term" value="P:translation"/>
    <property type="evidence" value="ECO:0007669"/>
    <property type="project" value="TreeGrafter"/>
</dbReference>
<dbReference type="InterPro" id="IPR003728">
    <property type="entry name" value="Ribosome_maturation_RimP"/>
</dbReference>
<keyword evidence="1 3" id="KW-0963">Cytoplasm</keyword>
<dbReference type="GO" id="GO:0000028">
    <property type="term" value="P:ribosomal small subunit assembly"/>
    <property type="evidence" value="ECO:0007669"/>
    <property type="project" value="TreeGrafter"/>
</dbReference>
<evidence type="ECO:0000256" key="1">
    <source>
        <dbReference type="ARBA" id="ARBA00022490"/>
    </source>
</evidence>
<comment type="subcellular location">
    <subcellularLocation>
        <location evidence="3">Cytoplasm</location>
    </subcellularLocation>
</comment>
<dbReference type="Gene3D" id="3.30.300.70">
    <property type="entry name" value="RimP-like superfamily, N-terminal"/>
    <property type="match status" value="1"/>
</dbReference>
<dbReference type="HAMAP" id="MF_01077">
    <property type="entry name" value="RimP"/>
    <property type="match status" value="1"/>
</dbReference>
<sequence length="164" mass="18345">MDKNEIHTRLTDILSPLCQARGLEIWGVEILSGSGGGRRVVRVYIDSPQGVSIDECEDVSRHLSLALDVEDLIPGAYTLEVSSPGLERLFFSPEQLRPYTGRTVRVRLRVPLEGRKNFQGSLTSVDPPLFTLSDGDAAFELNWDHVSKASLVYEHRDRTKPGKR</sequence>
<feature type="domain" description="Ribosome maturation factor RimP C-terminal" evidence="5">
    <location>
        <begin position="91"/>
        <end position="154"/>
    </location>
</feature>
<dbReference type="CDD" id="cd01734">
    <property type="entry name" value="YlxS_C"/>
    <property type="match status" value="1"/>
</dbReference>
<evidence type="ECO:0000259" key="5">
    <source>
        <dbReference type="Pfam" id="PF17384"/>
    </source>
</evidence>
<dbReference type="FunFam" id="3.30.300.70:FF:000001">
    <property type="entry name" value="Ribosome maturation factor RimP"/>
    <property type="match status" value="1"/>
</dbReference>
<dbReference type="EMBL" id="CP014230">
    <property type="protein sequence ID" value="AMD93105.1"/>
    <property type="molecule type" value="Genomic_DNA"/>
</dbReference>
<dbReference type="KEGG" id="doa:AXF15_08355"/>
<organism evidence="6 7">
    <name type="scientific">Desulfomicrobium orale DSM 12838</name>
    <dbReference type="NCBI Taxonomy" id="888061"/>
    <lineage>
        <taxon>Bacteria</taxon>
        <taxon>Pseudomonadati</taxon>
        <taxon>Thermodesulfobacteriota</taxon>
        <taxon>Desulfovibrionia</taxon>
        <taxon>Desulfovibrionales</taxon>
        <taxon>Desulfomicrobiaceae</taxon>
        <taxon>Desulfomicrobium</taxon>
    </lineage>
</organism>
<keyword evidence="2 3" id="KW-0690">Ribosome biogenesis</keyword>
<dbReference type="RefSeq" id="WP_066605932.1">
    <property type="nucleotide sequence ID" value="NZ_CP014230.1"/>
</dbReference>
<evidence type="ECO:0000256" key="3">
    <source>
        <dbReference type="HAMAP-Rule" id="MF_01077"/>
    </source>
</evidence>
<dbReference type="InterPro" id="IPR035956">
    <property type="entry name" value="RimP_N_sf"/>
</dbReference>
<protein>
    <recommendedName>
        <fullName evidence="3">Ribosome maturation factor RimP</fullName>
    </recommendedName>
</protein>